<dbReference type="OrthoDB" id="32594at2"/>
<dbReference type="RefSeq" id="WP_130839840.1">
    <property type="nucleotide sequence ID" value="NZ_SIJL01000001.1"/>
</dbReference>
<dbReference type="PANTHER" id="PTHR34297">
    <property type="entry name" value="HYPOTHETICAL CYTOSOLIC PROTEIN-RELATED"/>
    <property type="match status" value="1"/>
</dbReference>
<dbReference type="Proteomes" id="UP000292858">
    <property type="component" value="Unassembled WGS sequence"/>
</dbReference>
<accession>A0A4Q9B6Y3</accession>
<organism evidence="2 3">
    <name type="scientific">Thermus thermamylovorans</name>
    <dbReference type="NCBI Taxonomy" id="2509362"/>
    <lineage>
        <taxon>Bacteria</taxon>
        <taxon>Thermotogati</taxon>
        <taxon>Deinococcota</taxon>
        <taxon>Deinococci</taxon>
        <taxon>Thermales</taxon>
        <taxon>Thermaceae</taxon>
        <taxon>Thermus</taxon>
    </lineage>
</organism>
<name>A0A4Q9B6Y3_9DEIN</name>
<evidence type="ECO:0000313" key="3">
    <source>
        <dbReference type="Proteomes" id="UP000292858"/>
    </source>
</evidence>
<dbReference type="EMBL" id="SIJL01000001">
    <property type="protein sequence ID" value="TBH21895.1"/>
    <property type="molecule type" value="Genomic_DNA"/>
</dbReference>
<keyword evidence="3" id="KW-1185">Reference proteome</keyword>
<reference evidence="2 3" key="1">
    <citation type="submission" date="2019-02" db="EMBL/GenBank/DDBJ databases">
        <title>Thermus sp. a novel from hot spring.</title>
        <authorList>
            <person name="Zhao Z."/>
        </authorList>
    </citation>
    <scope>NUCLEOTIDE SEQUENCE [LARGE SCALE GENOMIC DNA]</scope>
    <source>
        <strain evidence="2 3">CFH 72773T</strain>
    </source>
</reference>
<comment type="similarity">
    <text evidence="1">Belongs to the asp23 family.</text>
</comment>
<protein>
    <submittedName>
        <fullName evidence="2">Asp23/Gls24 family envelope stress response protein</fullName>
    </submittedName>
</protein>
<sequence length="113" mass="12189">MRVDYEISDQALEGLVLHALEGVEGARPLEALPRSLGEVFRRVRPVKVERSPEGFAVDLVLAVDYGVAIPELARTVQKAVAEALFLATGERVRAVNVTVAQVEYPRGGHAQAG</sequence>
<dbReference type="Pfam" id="PF03780">
    <property type="entry name" value="Asp23"/>
    <property type="match status" value="1"/>
</dbReference>
<gene>
    <name evidence="2" type="ORF">ETP66_01255</name>
</gene>
<evidence type="ECO:0000313" key="2">
    <source>
        <dbReference type="EMBL" id="TBH21895.1"/>
    </source>
</evidence>
<evidence type="ECO:0000256" key="1">
    <source>
        <dbReference type="ARBA" id="ARBA00005721"/>
    </source>
</evidence>
<dbReference type="PANTHER" id="PTHR34297:SF1">
    <property type="entry name" value="ASP23_GLS24 FAMILY ENVELOPE STRESS RESPONSE PROTEIN"/>
    <property type="match status" value="1"/>
</dbReference>
<comment type="caution">
    <text evidence="2">The sequence shown here is derived from an EMBL/GenBank/DDBJ whole genome shotgun (WGS) entry which is preliminary data.</text>
</comment>
<proteinExistence type="inferred from homology"/>
<dbReference type="AlphaFoldDB" id="A0A4Q9B6Y3"/>
<dbReference type="InterPro" id="IPR005531">
    <property type="entry name" value="Asp23"/>
</dbReference>